<gene>
    <name evidence="3" type="ORF">Poly30_51140</name>
</gene>
<evidence type="ECO:0000313" key="4">
    <source>
        <dbReference type="Proteomes" id="UP000320390"/>
    </source>
</evidence>
<name>A0A518EZP0_9BACT</name>
<organism evidence="3 4">
    <name type="scientific">Saltatorellus ferox</name>
    <dbReference type="NCBI Taxonomy" id="2528018"/>
    <lineage>
        <taxon>Bacteria</taxon>
        <taxon>Pseudomonadati</taxon>
        <taxon>Planctomycetota</taxon>
        <taxon>Planctomycetia</taxon>
        <taxon>Planctomycetia incertae sedis</taxon>
        <taxon>Saltatorellus</taxon>
    </lineage>
</organism>
<feature type="region of interest" description="Disordered" evidence="1">
    <location>
        <begin position="1334"/>
        <end position="1392"/>
    </location>
</feature>
<protein>
    <recommendedName>
        <fullName evidence="5">MG2 domain protein</fullName>
    </recommendedName>
</protein>
<feature type="compositionally biased region" description="Polar residues" evidence="1">
    <location>
        <begin position="1383"/>
        <end position="1392"/>
    </location>
</feature>
<dbReference type="OrthoDB" id="173865at2"/>
<feature type="signal peptide" evidence="2">
    <location>
        <begin position="1"/>
        <end position="23"/>
    </location>
</feature>
<evidence type="ECO:0000256" key="2">
    <source>
        <dbReference type="SAM" id="SignalP"/>
    </source>
</evidence>
<evidence type="ECO:0000313" key="3">
    <source>
        <dbReference type="EMBL" id="QDV09556.1"/>
    </source>
</evidence>
<dbReference type="Proteomes" id="UP000320390">
    <property type="component" value="Chromosome"/>
</dbReference>
<keyword evidence="2" id="KW-0732">Signal</keyword>
<accession>A0A518EZP0</accession>
<feature type="chain" id="PRO_5022154230" description="MG2 domain protein" evidence="2">
    <location>
        <begin position="24"/>
        <end position="2144"/>
    </location>
</feature>
<dbReference type="EMBL" id="CP036434">
    <property type="protein sequence ID" value="QDV09556.1"/>
    <property type="molecule type" value="Genomic_DNA"/>
</dbReference>
<keyword evidence="4" id="KW-1185">Reference proteome</keyword>
<reference evidence="3 4" key="1">
    <citation type="submission" date="2019-02" db="EMBL/GenBank/DDBJ databases">
        <title>Deep-cultivation of Planctomycetes and their phenomic and genomic characterization uncovers novel biology.</title>
        <authorList>
            <person name="Wiegand S."/>
            <person name="Jogler M."/>
            <person name="Boedeker C."/>
            <person name="Pinto D."/>
            <person name="Vollmers J."/>
            <person name="Rivas-Marin E."/>
            <person name="Kohn T."/>
            <person name="Peeters S.H."/>
            <person name="Heuer A."/>
            <person name="Rast P."/>
            <person name="Oberbeckmann S."/>
            <person name="Bunk B."/>
            <person name="Jeske O."/>
            <person name="Meyerdierks A."/>
            <person name="Storesund J.E."/>
            <person name="Kallscheuer N."/>
            <person name="Luecker S."/>
            <person name="Lage O.M."/>
            <person name="Pohl T."/>
            <person name="Merkel B.J."/>
            <person name="Hornburger P."/>
            <person name="Mueller R.-W."/>
            <person name="Bruemmer F."/>
            <person name="Labrenz M."/>
            <person name="Spormann A.M."/>
            <person name="Op den Camp H."/>
            <person name="Overmann J."/>
            <person name="Amann R."/>
            <person name="Jetten M.S.M."/>
            <person name="Mascher T."/>
            <person name="Medema M.H."/>
            <person name="Devos D.P."/>
            <person name="Kaster A.-K."/>
            <person name="Ovreas L."/>
            <person name="Rohde M."/>
            <person name="Galperin M.Y."/>
            <person name="Jogler C."/>
        </authorList>
    </citation>
    <scope>NUCLEOTIDE SEQUENCE [LARGE SCALE GENOMIC DNA]</scope>
    <source>
        <strain evidence="3 4">Poly30</strain>
    </source>
</reference>
<feature type="region of interest" description="Disordered" evidence="1">
    <location>
        <begin position="1044"/>
        <end position="1064"/>
    </location>
</feature>
<proteinExistence type="predicted"/>
<dbReference type="RefSeq" id="WP_145204122.1">
    <property type="nucleotide sequence ID" value="NZ_CP036434.1"/>
</dbReference>
<feature type="compositionally biased region" description="Basic and acidic residues" evidence="1">
    <location>
        <begin position="1338"/>
        <end position="1354"/>
    </location>
</feature>
<feature type="region of interest" description="Disordered" evidence="1">
    <location>
        <begin position="1928"/>
        <end position="1949"/>
    </location>
</feature>
<sequence length="2144" mass="235661" precursor="true">MRALRPACFALAALGLVPVPAWAQLNLPDAFSRLPAGFIEEFALAEDRGKTLETLLPGSVEHYYFSCLYLQQKGQLDRVDRLLEDWASAHGKHPDYLQIEARQALLRASTDPELTYAYLEKELGLRYDERRIVPGESPDLPTRLDNDRISTETLLGRVLERDTTNPFGDMDPTLLETLVRRPLSDRQRASLLNALQRPDVPGLLELVVSDLSMERTVPFGQRKIHRLLTLPQLESLRAARPEVLSNRDYVDAVMTRLAPRFPESMGDRADQLAYLERAWEFASLLPSAFVSLKAHLLYHWLVFDLDDLEGGMVDEERLMAYLRLPRASTLYLRTRQDGVHKAALGEAYGGITPFPAIGNEEAVVTECLLQVFRGASGYDRFAGLLEENYVRRVFAEAQLLHGDPAQSDVYIKMLGATRAEALRGRVDLQFARTNPRAFGANDPVTLQVDVKNVDRMIVKVFEIDAVAYFDRFGREVDSSLDLEGLVPNESQVLEFDAPPLRRVRRQISLDALAKPGTYVVELIGSGVSSRAVIVKGHLQLLVRPTAAGQLLRVLDEAGETQNGAIVRFGGRDYLADGDGEILVPYSPEGGPTDVLLRAGNVTSFARFSHSAESYRLKAAIHTPLEGLLAGMKATVVARPALLLNGQRIPLEALEDPGLVVTATTEDGTRSQSLARGFDFSEAGDIVHTIQVPERIDSLEVRLVGTVRGLTKGEDIELQSEPETFPVNQRHASVPFHSYLTRTPDGYGLELLGRAGEPLADTEVRLAFRNRLVRADAKVRLKTDASGRIELGPLADVSTVSLESPVHLSNQWNLGQVQALGLPDRLNGRAGQALRVPYSVGTSEISRSLASLLSLDAWGNPLRDHFDALSLKDGYLVIDGLGEGEYLLTLERFQRAIRVRVLEGEVTFGQVVGDGHALVATDPVPLQIKRVSKDADAIRVQLGGSSSSARVHVVATRYVEPRPAMAALGLDSTARTGISEFSAASSLYESGRAISDEYRYILDRRLLEHYPGNMLTRPGYLLNPWDLKSTSDVMAAGGSHGGRFGGRRNLRAAGGVGKQGRNRGGEAARGAAFHAPDFLAEGAVFLTDLRPDENGVVRVPVADLGNKCIVQIVAMDDEVTVDELLIRGEAPRVTRERRLVDALDPAKPMTQQRRITFLDAGESYVIRDAPNAGAKTFGSLADVFELYRTSGGGTEEFAKFEFLTRWPELTDEEKRTKYSEFACHELHVFLRERDPAFFESIVVPHLSSKGHATFMDDWLLGRDLSRYLEPWRRERLNVVEMILLLRETGGDAGTITLDMLRLLPPGTFSLDDSFAEILASRGLEAGGSALGDSLVKASTEARRSKSEALEKRYRGPGDTVTPGGGGGGGSSAPRAGPASPGPTVPSNGVVSSSDDFFLGRGEEDLRETVLADEVQGDEIKGGLAILEEFEVEDAMNDQKALSSRERVEGFYFRDLDVTREYAETHYWRVPLQRMNADLVTVSPFWVDFAEAEQGSSAFASTFFPLANRSVTEKLLALAFLDLPFEAEEPSVSSEARSVTLTAAAPMLLALEDIAPATPAEGASGLLAGQDFFDPARPTETVDGVTREVFVTGEFLAGVRYGCRMVVTNPSSRTVQAELLAQIPEGAIALGGTRMTKAYPLDLSSYGTFSMETFFYFPEPGSYRDYPLHVGRGETLFAAAEPATLEVVDEATEVDRTTWAWISQNAELPAVLDALRDRNPRELDLAKLAWRMGDPEAFVKVTALLGTRGVYPDVLWKYAVQHRDAARTRRFLGGQEPLVRRVGAPFESAFLSLDPRSRGIYEHLAYEPLVNGRTHEFGGERRILNDQFRAQYERFLATLVLDEEIDAEARMELVYYLLLQDRVAEALEVHASIDAAALRTSVQYDYMTAYMAFYSEDVPAARKVAQGYVDYPVDLWRSRFRHVLSQAEEIEGQGGGSRGADSDDRDMGQGALAGAEPMLGVEVDGGQVLVSVESIDELEVRYHRMDVEFLFSNSPFVRGGQGAFGVVRPMRIDRVPVQSGQSTLAIDLPDELRTANVVVEVRGAGVSRQATYFSGDLAVQGIERYGQIKVRGGASGEPLPKAYVKVYALLEDGGIRFHKDGYTDLRGRFDYVSLSGVSGPEVVRYALLVMHGEAGAKMLELGPPAR</sequence>
<evidence type="ECO:0000256" key="1">
    <source>
        <dbReference type="SAM" id="MobiDB-lite"/>
    </source>
</evidence>
<evidence type="ECO:0008006" key="5">
    <source>
        <dbReference type="Google" id="ProtNLM"/>
    </source>
</evidence>